<dbReference type="RefSeq" id="WP_149070694.1">
    <property type="nucleotide sequence ID" value="NZ_VTHL01000008.1"/>
</dbReference>
<gene>
    <name evidence="2" type="ORF">FY528_09130</name>
</gene>
<reference evidence="2 3" key="1">
    <citation type="submission" date="2019-08" db="EMBL/GenBank/DDBJ databases">
        <authorList>
            <person name="Seo M.-J."/>
        </authorList>
    </citation>
    <scope>NUCLEOTIDE SEQUENCE [LARGE SCALE GENOMIC DNA]</scope>
    <source>
        <strain evidence="2 3">KIGAM108</strain>
    </source>
</reference>
<evidence type="ECO:0000313" key="3">
    <source>
        <dbReference type="Proteomes" id="UP000322791"/>
    </source>
</evidence>
<dbReference type="Proteomes" id="UP000322791">
    <property type="component" value="Unassembled WGS sequence"/>
</dbReference>
<evidence type="ECO:0000313" key="2">
    <source>
        <dbReference type="EMBL" id="TYZ10019.1"/>
    </source>
</evidence>
<dbReference type="AlphaFoldDB" id="A0A5D6V558"/>
<feature type="signal peptide" evidence="1">
    <location>
        <begin position="1"/>
        <end position="22"/>
    </location>
</feature>
<keyword evidence="1" id="KW-0732">Signal</keyword>
<proteinExistence type="predicted"/>
<comment type="caution">
    <text evidence="2">The sequence shown here is derived from an EMBL/GenBank/DDBJ whole genome shotgun (WGS) entry which is preliminary data.</text>
</comment>
<keyword evidence="3" id="KW-1185">Reference proteome</keyword>
<evidence type="ECO:0008006" key="4">
    <source>
        <dbReference type="Google" id="ProtNLM"/>
    </source>
</evidence>
<dbReference type="PROSITE" id="PS51257">
    <property type="entry name" value="PROKAR_LIPOPROTEIN"/>
    <property type="match status" value="1"/>
</dbReference>
<evidence type="ECO:0000256" key="1">
    <source>
        <dbReference type="SAM" id="SignalP"/>
    </source>
</evidence>
<protein>
    <recommendedName>
        <fullName evidence="4">DUF1735 domain-containing protein</fullName>
    </recommendedName>
</protein>
<sequence length="162" mass="17614">MRYSLAASMLLMAGLLSGCCWDCIGNDGNEYLSLAFSTDSLSGKGFRRAELRSVYVVRYSDQALANPLDTLRQPTTLSLYWPQGMLSLLPVSTTEAAASANWAFPQSYRVAVPAASKTYDINALEVDVSESECGCTQATLQRFELNGKPTEPGLSKVVILEK</sequence>
<name>A0A5D6V558_9BACT</name>
<dbReference type="EMBL" id="VTHL01000008">
    <property type="protein sequence ID" value="TYZ10019.1"/>
    <property type="molecule type" value="Genomic_DNA"/>
</dbReference>
<organism evidence="2 3">
    <name type="scientific">Hymenobacter lutimineralis</name>
    <dbReference type="NCBI Taxonomy" id="2606448"/>
    <lineage>
        <taxon>Bacteria</taxon>
        <taxon>Pseudomonadati</taxon>
        <taxon>Bacteroidota</taxon>
        <taxon>Cytophagia</taxon>
        <taxon>Cytophagales</taxon>
        <taxon>Hymenobacteraceae</taxon>
        <taxon>Hymenobacter</taxon>
    </lineage>
</organism>
<feature type="chain" id="PRO_5023079428" description="DUF1735 domain-containing protein" evidence="1">
    <location>
        <begin position="23"/>
        <end position="162"/>
    </location>
</feature>
<accession>A0A5D6V558</accession>